<dbReference type="AlphaFoldDB" id="A0A329WVW6"/>
<gene>
    <name evidence="1" type="ORF">CKY02_18480</name>
</gene>
<organism evidence="1 2">
    <name type="scientific">Photorhabdus bodei</name>
    <dbReference type="NCBI Taxonomy" id="2029681"/>
    <lineage>
        <taxon>Bacteria</taxon>
        <taxon>Pseudomonadati</taxon>
        <taxon>Pseudomonadota</taxon>
        <taxon>Gammaproteobacteria</taxon>
        <taxon>Enterobacterales</taxon>
        <taxon>Morganellaceae</taxon>
        <taxon>Photorhabdus</taxon>
    </lineage>
</organism>
<comment type="caution">
    <text evidence="1">The sequence shown here is derived from an EMBL/GenBank/DDBJ whole genome shotgun (WGS) entry which is preliminary data.</text>
</comment>
<dbReference type="EMBL" id="NSCM01000044">
    <property type="protein sequence ID" value="RAX08719.1"/>
    <property type="molecule type" value="Genomic_DNA"/>
</dbReference>
<name>A0A329WVW6_9GAMM</name>
<evidence type="ECO:0000313" key="1">
    <source>
        <dbReference type="EMBL" id="RAX08719.1"/>
    </source>
</evidence>
<evidence type="ECO:0000313" key="2">
    <source>
        <dbReference type="Proteomes" id="UP000250919"/>
    </source>
</evidence>
<accession>A0A329WVW6</accession>
<reference evidence="1 2" key="1">
    <citation type="journal article" date="2018" name="Int. J. Syst. Evol. Microbiol.">
        <title>Whole-genome-based revisit of Photorhabdus phylogeny: proposal for the elevation of most Photorhabdus subspecies to the species level and description of one novel species Photorhabdus bodei sp. nov., and one novel subspecies Photorhabdus laumondii subsp. clarkei subsp. nov.</title>
        <authorList>
            <person name="Machado R.A.R."/>
            <person name="Wuthrich D."/>
            <person name="Kuhnert P."/>
            <person name="Arce C.C.M."/>
            <person name="Thonen L."/>
            <person name="Ruiz C."/>
            <person name="Zhang X."/>
            <person name="Robert C.A.M."/>
            <person name="Karimi J."/>
            <person name="Kamali S."/>
            <person name="Ma J."/>
            <person name="Bruggmann R."/>
            <person name="Erb M."/>
        </authorList>
    </citation>
    <scope>NUCLEOTIDE SEQUENCE [LARGE SCALE GENOMIC DNA]</scope>
    <source>
        <strain evidence="1 2">LJ24-63</strain>
    </source>
</reference>
<proteinExistence type="predicted"/>
<dbReference type="Proteomes" id="UP000250919">
    <property type="component" value="Unassembled WGS sequence"/>
</dbReference>
<sequence>MLKPILNVINNLSLFFMTKNQAYVLSIIYIDHNFDPYLANDRFLDYLNNSDSDVIIFDEFDCRKLINRIDKNKKIIVVSHMETIGSILNISEVV</sequence>
<protein>
    <submittedName>
        <fullName evidence="1">Uncharacterized protein</fullName>
    </submittedName>
</protein>